<keyword evidence="4" id="KW-1185">Reference proteome</keyword>
<dbReference type="InterPro" id="IPR024301">
    <property type="entry name" value="Amidase_6"/>
</dbReference>
<dbReference type="Proteomes" id="UP000469763">
    <property type="component" value="Unassembled WGS sequence"/>
</dbReference>
<evidence type="ECO:0000313" key="3">
    <source>
        <dbReference type="EMBL" id="NEG78796.1"/>
    </source>
</evidence>
<evidence type="ECO:0000256" key="1">
    <source>
        <dbReference type="SAM" id="SignalP"/>
    </source>
</evidence>
<accession>A0A7K3TIR4</accession>
<name>A0A7K3TIR4_9BIFI</name>
<keyword evidence="1" id="KW-0732">Signal</keyword>
<dbReference type="PANTHER" id="PTHR40032">
    <property type="entry name" value="EXPORTED PROTEIN-RELATED"/>
    <property type="match status" value="1"/>
</dbReference>
<protein>
    <recommendedName>
        <fullName evidence="2">Putative amidase domain-containing protein</fullName>
    </recommendedName>
</protein>
<reference evidence="3 4" key="1">
    <citation type="submission" date="2019-10" db="EMBL/GenBank/DDBJ databases">
        <title>Bifidobacterium from non-human primates.</title>
        <authorList>
            <person name="Modesto M."/>
        </authorList>
    </citation>
    <scope>NUCLEOTIDE SEQUENCE [LARGE SCALE GENOMIC DNA]</scope>
    <source>
        <strain evidence="3 4">TREC</strain>
    </source>
</reference>
<dbReference type="RefSeq" id="WP_152350571.1">
    <property type="nucleotide sequence ID" value="NZ_WBSN01000010.1"/>
</dbReference>
<feature type="signal peptide" evidence="1">
    <location>
        <begin position="1"/>
        <end position="28"/>
    </location>
</feature>
<organism evidence="3 4">
    <name type="scientific">Bifidobacterium avesanii</name>
    <dbReference type="NCBI Taxonomy" id="1798157"/>
    <lineage>
        <taxon>Bacteria</taxon>
        <taxon>Bacillati</taxon>
        <taxon>Actinomycetota</taxon>
        <taxon>Actinomycetes</taxon>
        <taxon>Bifidobacteriales</taxon>
        <taxon>Bifidobacteriaceae</taxon>
        <taxon>Bifidobacterium</taxon>
    </lineage>
</organism>
<evidence type="ECO:0000313" key="4">
    <source>
        <dbReference type="Proteomes" id="UP000469763"/>
    </source>
</evidence>
<dbReference type="PANTHER" id="PTHR40032:SF1">
    <property type="entry name" value="EXPORTED PROTEIN"/>
    <property type="match status" value="1"/>
</dbReference>
<dbReference type="Pfam" id="PF12671">
    <property type="entry name" value="Amidase_6"/>
    <property type="match status" value="1"/>
</dbReference>
<comment type="caution">
    <text evidence="3">The sequence shown here is derived from an EMBL/GenBank/DDBJ whole genome shotgun (WGS) entry which is preliminary data.</text>
</comment>
<sequence length="351" mass="39769">MFTKAKAALTALTVMLYCVLITPTTSYADSLPDNTLCTSTTLHHLNNITTTNTIRIYGKENPLYCTFENQDQAFNNAYKKWRNEFNTIQQYASLQPASVTNWKEYQTIVYSYSGNNIDSTIIAEMRAFFDIFENKYINEEITTSIGKLSYNTTKHVPDLTHIIEMMPYDAPLAMAMTSTYNTTSLPNTSAAISYAKQYAWKGNPAYWNFGNNDCTNFASQILEASGVRQEVYDSEQQGWWHKKNWLGFHTHSVSWVNAHTFSRYMGIGYWARDHAAFTTNIAAGDFIGADFGNDNSVDHIGFVTATGGWTNGYIDYLVAQHSHNYELWASHSGNDWDNISNNGGSLARIRR</sequence>
<evidence type="ECO:0000259" key="2">
    <source>
        <dbReference type="Pfam" id="PF12671"/>
    </source>
</evidence>
<proteinExistence type="predicted"/>
<dbReference type="OrthoDB" id="4981342at2"/>
<feature type="domain" description="Putative amidase" evidence="2">
    <location>
        <begin position="187"/>
        <end position="329"/>
    </location>
</feature>
<dbReference type="EMBL" id="WHZY01000010">
    <property type="protein sequence ID" value="NEG78796.1"/>
    <property type="molecule type" value="Genomic_DNA"/>
</dbReference>
<gene>
    <name evidence="3" type="ORF">GFD22_07410</name>
</gene>
<feature type="chain" id="PRO_5029772100" description="Putative amidase domain-containing protein" evidence="1">
    <location>
        <begin position="29"/>
        <end position="351"/>
    </location>
</feature>
<dbReference type="AlphaFoldDB" id="A0A7K3TIR4"/>